<feature type="region of interest" description="Disordered" evidence="1">
    <location>
        <begin position="1"/>
        <end position="23"/>
    </location>
</feature>
<sequence>MEKEIHDDSSKIHVEEDTKSQKARSIYVGQWDSIKEKMVWESMEKNKGRQGIDGAVMEGLHVGQVAKTTVNLGPNKGAYVDEDGAVYGHMHDKSISGNKSQLRWKRAGRIDKDVGKTDETVGQYTKKPGHMGPKKVVHVETLETVGGHMQDILGAENILPSCVGKELPEALKT</sequence>
<accession>A0A5N6R448</accession>
<feature type="compositionally biased region" description="Basic and acidic residues" evidence="1">
    <location>
        <begin position="1"/>
        <end position="20"/>
    </location>
</feature>
<dbReference type="AlphaFoldDB" id="A0A5N6R448"/>
<reference evidence="2 3" key="1">
    <citation type="submission" date="2019-06" db="EMBL/GenBank/DDBJ databases">
        <title>A chromosomal-level reference genome of Carpinus fangiana (Coryloideae, Betulaceae).</title>
        <authorList>
            <person name="Yang X."/>
            <person name="Wang Z."/>
            <person name="Zhang L."/>
            <person name="Hao G."/>
            <person name="Liu J."/>
            <person name="Yang Y."/>
        </authorList>
    </citation>
    <scope>NUCLEOTIDE SEQUENCE [LARGE SCALE GENOMIC DNA]</scope>
    <source>
        <strain evidence="2">Cfa_2016G</strain>
        <tissue evidence="2">Leaf</tissue>
    </source>
</reference>
<protein>
    <submittedName>
        <fullName evidence="2">Uncharacterized protein</fullName>
    </submittedName>
</protein>
<keyword evidence="3" id="KW-1185">Reference proteome</keyword>
<dbReference type="Proteomes" id="UP000327013">
    <property type="component" value="Chromosome 5"/>
</dbReference>
<evidence type="ECO:0000313" key="3">
    <source>
        <dbReference type="Proteomes" id="UP000327013"/>
    </source>
</evidence>
<evidence type="ECO:0000313" key="2">
    <source>
        <dbReference type="EMBL" id="KAE8055722.1"/>
    </source>
</evidence>
<dbReference type="EMBL" id="CM017325">
    <property type="protein sequence ID" value="KAE8055722.1"/>
    <property type="molecule type" value="Genomic_DNA"/>
</dbReference>
<name>A0A5N6R448_9ROSI</name>
<evidence type="ECO:0000256" key="1">
    <source>
        <dbReference type="SAM" id="MobiDB-lite"/>
    </source>
</evidence>
<organism evidence="2 3">
    <name type="scientific">Carpinus fangiana</name>
    <dbReference type="NCBI Taxonomy" id="176857"/>
    <lineage>
        <taxon>Eukaryota</taxon>
        <taxon>Viridiplantae</taxon>
        <taxon>Streptophyta</taxon>
        <taxon>Embryophyta</taxon>
        <taxon>Tracheophyta</taxon>
        <taxon>Spermatophyta</taxon>
        <taxon>Magnoliopsida</taxon>
        <taxon>eudicotyledons</taxon>
        <taxon>Gunneridae</taxon>
        <taxon>Pentapetalae</taxon>
        <taxon>rosids</taxon>
        <taxon>fabids</taxon>
        <taxon>Fagales</taxon>
        <taxon>Betulaceae</taxon>
        <taxon>Carpinus</taxon>
    </lineage>
</organism>
<proteinExistence type="predicted"/>
<gene>
    <name evidence="2" type="ORF">FH972_012544</name>
</gene>